<sequence>SSQSVAPNDAAEFVRFCVAFRIHCYFELSLLPDTPSNGKPAVVFVLGGPGAGKGTQCARISETFGYLHLSAGDLLREERSRPGSEYGELIQNYIKEGQLVPVEITVKLIKQAMEKHGWAQGKFLIDGFPRSFDNMDGWSRVMGDAVDVQFALFFDCSEAVMEARILERGKTSGRADDNAEAIRKRLRTFKEESMPVVEHLKSKGLLRQVQCEKAVEEVWKDVRALFGPSVVFVLGGPGAGKGTLCSQIVQACGYQHLSAGDLLREERKRPGSQMGELIENHIKEGKLVPANITVELILQAMREKGWGGGKYLIDGFPRSFDNLAAWEAMAGDQVLVKFVLYLDVCEQVMEARLLERGKTSGRADDNIESIRKRFLTFHQESRPVVDKFQAEGRVIRMDAEKHRDDVWRDVQALFGPSVVFVLGGPGSGKGTQCAKIAESFGYVHLSAGDLLREERAREGSEYGDLINSYIKEGKLVPVEITIKLIQQAMVKFGWEGGRYLIDGFPRSFDNLAGWESVIGNSVRVKFVLFFDASEDTMQARIIERGKTSGRSDDNLESIKKRFATFQQESMPVVERYRLQGLVRRIDAEQAPEKVWKDVQRNFGPQVIFVLGGPGAGKGTQCARIAANFGFQHLSAGDLLREERKRPGSELGELIESHIKEGKLVPVSVVVRLLQKAMEQRGWEDGKYLIDGFPRSTENMQGWNELIGPKVDVKFCLFFDCSEAVMEARLLERGKTSGRSDDNIESIKKRFATYKQESLPVVEKFSSEGAMRRINAEQSLDEVWNCVQEVMRNEQDGHLLNQAIVLIKPSSFNKDTQRFVQSFFATHKASP</sequence>
<comment type="subcellular location">
    <subcellularLocation>
        <location evidence="1">Cytoplasm</location>
    </subcellularLocation>
</comment>
<keyword evidence="8" id="KW-0665">Pyrimidine biosynthesis</keyword>
<dbReference type="SUPFAM" id="SSF52540">
    <property type="entry name" value="P-loop containing nucleoside triphosphate hydrolases"/>
    <property type="match status" value="4"/>
</dbReference>
<evidence type="ECO:0000256" key="8">
    <source>
        <dbReference type="ARBA" id="ARBA00022975"/>
    </source>
</evidence>
<accession>A0A812VG67</accession>
<dbReference type="PRINTS" id="PR00094">
    <property type="entry name" value="ADENYLTKNASE"/>
</dbReference>
<evidence type="ECO:0000256" key="2">
    <source>
        <dbReference type="ARBA" id="ARBA00012955"/>
    </source>
</evidence>
<dbReference type="FunFam" id="3.40.50.300:FF:000315">
    <property type="entry name" value="Adenylate kinase 1"/>
    <property type="match status" value="3"/>
</dbReference>
<dbReference type="GO" id="GO:0006207">
    <property type="term" value="P:'de novo' pyrimidine nucleobase biosynthetic process"/>
    <property type="evidence" value="ECO:0007669"/>
    <property type="project" value="InterPro"/>
</dbReference>
<keyword evidence="7" id="KW-0067">ATP-binding</keyword>
<dbReference type="InterPro" id="IPR027417">
    <property type="entry name" value="P-loop_NTPase"/>
</dbReference>
<dbReference type="GO" id="GO:0006221">
    <property type="term" value="P:pyrimidine nucleotide biosynthetic process"/>
    <property type="evidence" value="ECO:0007669"/>
    <property type="project" value="UniProtKB-KW"/>
</dbReference>
<evidence type="ECO:0000313" key="12">
    <source>
        <dbReference type="Proteomes" id="UP000649617"/>
    </source>
</evidence>
<keyword evidence="5" id="KW-0547">Nucleotide-binding</keyword>
<evidence type="ECO:0000256" key="5">
    <source>
        <dbReference type="ARBA" id="ARBA00022741"/>
    </source>
</evidence>
<keyword evidence="3" id="KW-0963">Cytoplasm</keyword>
<dbReference type="OrthoDB" id="441026at2759"/>
<proteinExistence type="inferred from homology"/>
<gene>
    <name evidence="11" type="primary">CMPK</name>
    <name evidence="11" type="ORF">SPIL2461_LOCUS16216</name>
</gene>
<dbReference type="AlphaFoldDB" id="A0A812VG67"/>
<evidence type="ECO:0000256" key="4">
    <source>
        <dbReference type="ARBA" id="ARBA00022679"/>
    </source>
</evidence>
<dbReference type="Pfam" id="PF00406">
    <property type="entry name" value="ADK"/>
    <property type="match status" value="4"/>
</dbReference>
<dbReference type="InterPro" id="IPR006266">
    <property type="entry name" value="UMP_CMP_kinase"/>
</dbReference>
<feature type="non-terminal residue" evidence="11">
    <location>
        <position position="1"/>
    </location>
</feature>
<dbReference type="HAMAP" id="MF_00235">
    <property type="entry name" value="Adenylate_kinase_Adk"/>
    <property type="match status" value="4"/>
</dbReference>
<dbReference type="EC" id="2.7.4.3" evidence="2"/>
<dbReference type="NCBIfam" id="TIGR01359">
    <property type="entry name" value="UMP_CMP_kin_fam"/>
    <property type="match status" value="4"/>
</dbReference>
<evidence type="ECO:0000313" key="11">
    <source>
        <dbReference type="EMBL" id="CAE7617867.1"/>
    </source>
</evidence>
<comment type="caution">
    <text evidence="11">The sequence shown here is derived from an EMBL/GenBank/DDBJ whole genome shotgun (WGS) entry which is preliminary data.</text>
</comment>
<comment type="catalytic activity">
    <reaction evidence="10">
        <text>UMP + ATP = UDP + ADP</text>
        <dbReference type="Rhea" id="RHEA:24400"/>
        <dbReference type="ChEBI" id="CHEBI:30616"/>
        <dbReference type="ChEBI" id="CHEBI:57865"/>
        <dbReference type="ChEBI" id="CHEBI:58223"/>
        <dbReference type="ChEBI" id="CHEBI:456216"/>
        <dbReference type="EC" id="2.7.4.14"/>
    </reaction>
</comment>
<keyword evidence="9" id="KW-0539">Nucleus</keyword>
<evidence type="ECO:0000256" key="10">
    <source>
        <dbReference type="ARBA" id="ARBA00048116"/>
    </source>
</evidence>
<evidence type="ECO:0000256" key="9">
    <source>
        <dbReference type="ARBA" id="ARBA00023242"/>
    </source>
</evidence>
<dbReference type="InterPro" id="IPR033690">
    <property type="entry name" value="Adenylat_kinase_CS"/>
</dbReference>
<dbReference type="HAMAP" id="MF_03172">
    <property type="entry name" value="Adenylate_kinase_UMP_CMP_kin"/>
    <property type="match status" value="4"/>
</dbReference>
<protein>
    <recommendedName>
        <fullName evidence="2">adenylate kinase</fullName>
        <ecNumber evidence="2">2.7.4.3</ecNumber>
    </recommendedName>
</protein>
<dbReference type="Proteomes" id="UP000649617">
    <property type="component" value="Unassembled WGS sequence"/>
</dbReference>
<dbReference type="EMBL" id="CAJNIZ010041846">
    <property type="protein sequence ID" value="CAE7617867.1"/>
    <property type="molecule type" value="Genomic_DNA"/>
</dbReference>
<evidence type="ECO:0000256" key="6">
    <source>
        <dbReference type="ARBA" id="ARBA00022777"/>
    </source>
</evidence>
<dbReference type="InterPro" id="IPR000850">
    <property type="entry name" value="Adenylat/UMP-CMP_kin"/>
</dbReference>
<evidence type="ECO:0000256" key="1">
    <source>
        <dbReference type="ARBA" id="ARBA00004496"/>
    </source>
</evidence>
<dbReference type="GO" id="GO:0004017">
    <property type="term" value="F:AMP kinase activity"/>
    <property type="evidence" value="ECO:0007669"/>
    <property type="project" value="UniProtKB-EC"/>
</dbReference>
<dbReference type="GO" id="GO:0005524">
    <property type="term" value="F:ATP binding"/>
    <property type="evidence" value="ECO:0007669"/>
    <property type="project" value="UniProtKB-KW"/>
</dbReference>
<name>A0A812VG67_SYMPI</name>
<organism evidence="11 12">
    <name type="scientific">Symbiodinium pilosum</name>
    <name type="common">Dinoflagellate</name>
    <dbReference type="NCBI Taxonomy" id="2952"/>
    <lineage>
        <taxon>Eukaryota</taxon>
        <taxon>Sar</taxon>
        <taxon>Alveolata</taxon>
        <taxon>Dinophyceae</taxon>
        <taxon>Suessiales</taxon>
        <taxon>Symbiodiniaceae</taxon>
        <taxon>Symbiodinium</taxon>
    </lineage>
</organism>
<dbReference type="Gene3D" id="3.40.50.300">
    <property type="entry name" value="P-loop containing nucleotide triphosphate hydrolases"/>
    <property type="match status" value="4"/>
</dbReference>
<reference evidence="11" key="1">
    <citation type="submission" date="2021-02" db="EMBL/GenBank/DDBJ databases">
        <authorList>
            <person name="Dougan E. K."/>
            <person name="Rhodes N."/>
            <person name="Thang M."/>
            <person name="Chan C."/>
        </authorList>
    </citation>
    <scope>NUCLEOTIDE SEQUENCE</scope>
</reference>
<keyword evidence="4" id="KW-0808">Transferase</keyword>
<dbReference type="PANTHER" id="PTHR23359">
    <property type="entry name" value="NUCLEOTIDE KINASE"/>
    <property type="match status" value="1"/>
</dbReference>
<dbReference type="GO" id="GO:0005737">
    <property type="term" value="C:cytoplasm"/>
    <property type="evidence" value="ECO:0007669"/>
    <property type="project" value="UniProtKB-SubCell"/>
</dbReference>
<dbReference type="CDD" id="cd01428">
    <property type="entry name" value="ADK"/>
    <property type="match status" value="4"/>
</dbReference>
<keyword evidence="6" id="KW-0418">Kinase</keyword>
<dbReference type="PROSITE" id="PS00113">
    <property type="entry name" value="ADENYLATE_KINASE"/>
    <property type="match status" value="4"/>
</dbReference>
<evidence type="ECO:0000256" key="3">
    <source>
        <dbReference type="ARBA" id="ARBA00022490"/>
    </source>
</evidence>
<evidence type="ECO:0000256" key="7">
    <source>
        <dbReference type="ARBA" id="ARBA00022840"/>
    </source>
</evidence>
<keyword evidence="12" id="KW-1185">Reference proteome</keyword>